<name>A0A2A4XB30_9GAMM</name>
<dbReference type="Proteomes" id="UP000218767">
    <property type="component" value="Unassembled WGS sequence"/>
</dbReference>
<dbReference type="Pfam" id="PF13508">
    <property type="entry name" value="Acetyltransf_7"/>
    <property type="match status" value="1"/>
</dbReference>
<dbReference type="SUPFAM" id="SSF55729">
    <property type="entry name" value="Acyl-CoA N-acyltransferases (Nat)"/>
    <property type="match status" value="1"/>
</dbReference>
<dbReference type="EMBL" id="NVUL01000018">
    <property type="protein sequence ID" value="PCI79349.1"/>
    <property type="molecule type" value="Genomic_DNA"/>
</dbReference>
<feature type="domain" description="N-acetyltransferase" evidence="3">
    <location>
        <begin position="3"/>
        <end position="144"/>
    </location>
</feature>
<dbReference type="PROSITE" id="PS51186">
    <property type="entry name" value="GNAT"/>
    <property type="match status" value="1"/>
</dbReference>
<gene>
    <name evidence="4" type="ORF">COB20_05015</name>
</gene>
<comment type="caution">
    <text evidence="4">The sequence shown here is derived from an EMBL/GenBank/DDBJ whole genome shotgun (WGS) entry which is preliminary data.</text>
</comment>
<evidence type="ECO:0000313" key="4">
    <source>
        <dbReference type="EMBL" id="PCI79349.1"/>
    </source>
</evidence>
<dbReference type="InterPro" id="IPR000182">
    <property type="entry name" value="GNAT_dom"/>
</dbReference>
<organism evidence="4 5">
    <name type="scientific">SAR86 cluster bacterium</name>
    <dbReference type="NCBI Taxonomy" id="2030880"/>
    <lineage>
        <taxon>Bacteria</taxon>
        <taxon>Pseudomonadati</taxon>
        <taxon>Pseudomonadota</taxon>
        <taxon>Gammaproteobacteria</taxon>
        <taxon>SAR86 cluster</taxon>
    </lineage>
</organism>
<dbReference type="PANTHER" id="PTHR43800:SF1">
    <property type="entry name" value="PEPTIDYL-LYSINE N-ACETYLTRANSFERASE YJAB"/>
    <property type="match status" value="1"/>
</dbReference>
<dbReference type="Gene3D" id="3.40.630.30">
    <property type="match status" value="1"/>
</dbReference>
<keyword evidence="2" id="KW-0012">Acyltransferase</keyword>
<evidence type="ECO:0000256" key="1">
    <source>
        <dbReference type="ARBA" id="ARBA00022679"/>
    </source>
</evidence>
<reference evidence="5" key="1">
    <citation type="submission" date="2017-08" db="EMBL/GenBank/DDBJ databases">
        <title>A dynamic microbial community with high functional redundancy inhabits the cold, oxic subseafloor aquifer.</title>
        <authorList>
            <person name="Tully B.J."/>
            <person name="Wheat C.G."/>
            <person name="Glazer B.T."/>
            <person name="Huber J.A."/>
        </authorList>
    </citation>
    <scope>NUCLEOTIDE SEQUENCE [LARGE SCALE GENOMIC DNA]</scope>
</reference>
<dbReference type="CDD" id="cd04301">
    <property type="entry name" value="NAT_SF"/>
    <property type="match status" value="1"/>
</dbReference>
<dbReference type="PANTHER" id="PTHR43800">
    <property type="entry name" value="PEPTIDYL-LYSINE N-ACETYLTRANSFERASE YJAB"/>
    <property type="match status" value="1"/>
</dbReference>
<keyword evidence="1 4" id="KW-0808">Transferase</keyword>
<dbReference type="InterPro" id="IPR016181">
    <property type="entry name" value="Acyl_CoA_acyltransferase"/>
</dbReference>
<dbReference type="AlphaFoldDB" id="A0A2A4XB30"/>
<evidence type="ECO:0000313" key="5">
    <source>
        <dbReference type="Proteomes" id="UP000218767"/>
    </source>
</evidence>
<evidence type="ECO:0000256" key="2">
    <source>
        <dbReference type="ARBA" id="ARBA00023315"/>
    </source>
</evidence>
<accession>A0A2A4XB30</accession>
<evidence type="ECO:0000259" key="3">
    <source>
        <dbReference type="PROSITE" id="PS51186"/>
    </source>
</evidence>
<protein>
    <submittedName>
        <fullName evidence="4">GNAT family N-acetyltransferase</fullName>
    </submittedName>
</protein>
<proteinExistence type="predicted"/>
<dbReference type="GO" id="GO:0016747">
    <property type="term" value="F:acyltransferase activity, transferring groups other than amino-acyl groups"/>
    <property type="evidence" value="ECO:0007669"/>
    <property type="project" value="InterPro"/>
</dbReference>
<sequence>MTHIIRHYVEGDLEGVLSSWESASKIAHPFLKEEFLETERYNIPNVYMPNADTWVAEVKGNVVGFIALIGNEVGAIFLDPKFQGIGIGKALMDKAQELHGTLEVEVFKANSIGRKFYGRYGFEFLAESTHEPTNQGVLRLKFVPC</sequence>